<dbReference type="EMBL" id="JAQQWI010000016">
    <property type="protein sequence ID" value="KAK8009301.1"/>
    <property type="molecule type" value="Genomic_DNA"/>
</dbReference>
<organism evidence="5 6">
    <name type="scientific">Apiospora marii</name>
    <dbReference type="NCBI Taxonomy" id="335849"/>
    <lineage>
        <taxon>Eukaryota</taxon>
        <taxon>Fungi</taxon>
        <taxon>Dikarya</taxon>
        <taxon>Ascomycota</taxon>
        <taxon>Pezizomycotina</taxon>
        <taxon>Sordariomycetes</taxon>
        <taxon>Xylariomycetidae</taxon>
        <taxon>Amphisphaeriales</taxon>
        <taxon>Apiosporaceae</taxon>
        <taxon>Apiospora</taxon>
    </lineage>
</organism>
<keyword evidence="6" id="KW-1185">Reference proteome</keyword>
<accession>A0ABR1RHG0</accession>
<dbReference type="PANTHER" id="PTHR24198">
    <property type="entry name" value="ANKYRIN REPEAT AND PROTEIN KINASE DOMAIN-CONTAINING PROTEIN"/>
    <property type="match status" value="1"/>
</dbReference>
<dbReference type="SUPFAM" id="SSF48403">
    <property type="entry name" value="Ankyrin repeat"/>
    <property type="match status" value="1"/>
</dbReference>
<protein>
    <submittedName>
        <fullName evidence="5">Ankyrin repeat-containing protein</fullName>
    </submittedName>
</protein>
<dbReference type="PROSITE" id="PS50088">
    <property type="entry name" value="ANK_REPEAT"/>
    <property type="match status" value="1"/>
</dbReference>
<gene>
    <name evidence="5" type="ORF">PG991_011852</name>
</gene>
<dbReference type="PROSITE" id="PS50297">
    <property type="entry name" value="ANK_REP_REGION"/>
    <property type="match status" value="1"/>
</dbReference>
<dbReference type="InterPro" id="IPR002110">
    <property type="entry name" value="Ankyrin_rpt"/>
</dbReference>
<proteinExistence type="predicted"/>
<evidence type="ECO:0000256" key="2">
    <source>
        <dbReference type="ARBA" id="ARBA00023043"/>
    </source>
</evidence>
<dbReference type="Pfam" id="PF12796">
    <property type="entry name" value="Ank_2"/>
    <property type="match status" value="1"/>
</dbReference>
<sequence length="408" mass="45977">MQLLELPLDVFRLIIRDVVRDQGRKSIKSRVVCRVPLNPSLSTFAGIFDTEVLDAVITTGAIEDIAEHDGSLQRLKPHFDVIARYLHHRVCADGPDTHPWIRTIRKTCERLADHRTPSRPLIAARGDPNQRLPLLGPAWMGDLKVVQSLLLTQAPTDDESDTPLDPPSFFGRPSWAAAAGGHLRIYQWFLKRGAMPYEPPTSWNNDLVLGENPLVAAAHLGHDSIVRAILQADHPETRREVSKATKHAAYANQPQTLRTLLEDYRRHPDFSQAKLRGRLDYNLAFCSCRRGAADATRVLLEYGADPDATDYTPRSCLQLAAKSGDARTVRLLLEAGASLEAPGYRRNRIDPEIDSDRRDMNQPKRKRRDALEIAKKRNWPEIVRLIEAKEREIEQSTEENGTNIEATV</sequence>
<name>A0ABR1RHG0_9PEZI</name>
<dbReference type="SMART" id="SM00248">
    <property type="entry name" value="ANK"/>
    <property type="match status" value="3"/>
</dbReference>
<keyword evidence="1" id="KW-0677">Repeat</keyword>
<reference evidence="5 6" key="1">
    <citation type="submission" date="2023-01" db="EMBL/GenBank/DDBJ databases">
        <title>Analysis of 21 Apiospora genomes using comparative genomics revels a genus with tremendous synthesis potential of carbohydrate active enzymes and secondary metabolites.</title>
        <authorList>
            <person name="Sorensen T."/>
        </authorList>
    </citation>
    <scope>NUCLEOTIDE SEQUENCE [LARGE SCALE GENOMIC DNA]</scope>
    <source>
        <strain evidence="5 6">CBS 20057</strain>
    </source>
</reference>
<feature type="repeat" description="ANK" evidence="3">
    <location>
        <begin position="312"/>
        <end position="344"/>
    </location>
</feature>
<comment type="caution">
    <text evidence="5">The sequence shown here is derived from an EMBL/GenBank/DDBJ whole genome shotgun (WGS) entry which is preliminary data.</text>
</comment>
<evidence type="ECO:0000256" key="3">
    <source>
        <dbReference type="PROSITE-ProRule" id="PRU00023"/>
    </source>
</evidence>
<dbReference type="Proteomes" id="UP001396898">
    <property type="component" value="Unassembled WGS sequence"/>
</dbReference>
<feature type="region of interest" description="Disordered" evidence="4">
    <location>
        <begin position="347"/>
        <end position="369"/>
    </location>
</feature>
<feature type="compositionally biased region" description="Basic and acidic residues" evidence="4">
    <location>
        <begin position="347"/>
        <end position="362"/>
    </location>
</feature>
<keyword evidence="2 3" id="KW-0040">ANK repeat</keyword>
<dbReference type="Gene3D" id="1.25.40.20">
    <property type="entry name" value="Ankyrin repeat-containing domain"/>
    <property type="match status" value="2"/>
</dbReference>
<evidence type="ECO:0000256" key="4">
    <source>
        <dbReference type="SAM" id="MobiDB-lite"/>
    </source>
</evidence>
<evidence type="ECO:0000313" key="5">
    <source>
        <dbReference type="EMBL" id="KAK8009301.1"/>
    </source>
</evidence>
<dbReference type="InterPro" id="IPR036770">
    <property type="entry name" value="Ankyrin_rpt-contain_sf"/>
</dbReference>
<evidence type="ECO:0000256" key="1">
    <source>
        <dbReference type="ARBA" id="ARBA00022737"/>
    </source>
</evidence>
<dbReference type="PANTHER" id="PTHR24198:SF165">
    <property type="entry name" value="ANKYRIN REPEAT-CONTAINING PROTEIN-RELATED"/>
    <property type="match status" value="1"/>
</dbReference>
<evidence type="ECO:0000313" key="6">
    <source>
        <dbReference type="Proteomes" id="UP001396898"/>
    </source>
</evidence>